<accession>A0A0B6Y214</accession>
<protein>
    <submittedName>
        <fullName evidence="2">Uncharacterized protein</fullName>
    </submittedName>
</protein>
<feature type="compositionally biased region" description="Basic and acidic residues" evidence="1">
    <location>
        <begin position="42"/>
        <end position="57"/>
    </location>
</feature>
<sequence>FLLALCFYKVKEEEDEIILQVDRSTPQSPHIPAAHNNIHFSNHAEKLNTRTDVEHNNTDYGTSL</sequence>
<dbReference type="EMBL" id="HACG01003457">
    <property type="protein sequence ID" value="CEK50322.1"/>
    <property type="molecule type" value="Transcribed_RNA"/>
</dbReference>
<feature type="region of interest" description="Disordered" evidence="1">
    <location>
        <begin position="28"/>
        <end position="64"/>
    </location>
</feature>
<reference evidence="2" key="1">
    <citation type="submission" date="2014-12" db="EMBL/GenBank/DDBJ databases">
        <title>Insight into the proteome of Arion vulgaris.</title>
        <authorList>
            <person name="Aradska J."/>
            <person name="Bulat T."/>
            <person name="Smidak R."/>
            <person name="Sarate P."/>
            <person name="Gangsoo J."/>
            <person name="Sialana F."/>
            <person name="Bilban M."/>
            <person name="Lubec G."/>
        </authorList>
    </citation>
    <scope>NUCLEOTIDE SEQUENCE</scope>
    <source>
        <tissue evidence="2">Skin</tissue>
    </source>
</reference>
<proteinExistence type="predicted"/>
<evidence type="ECO:0000313" key="2">
    <source>
        <dbReference type="EMBL" id="CEK50322.1"/>
    </source>
</evidence>
<feature type="non-terminal residue" evidence="2">
    <location>
        <position position="1"/>
    </location>
</feature>
<dbReference type="AlphaFoldDB" id="A0A0B6Y214"/>
<evidence type="ECO:0000256" key="1">
    <source>
        <dbReference type="SAM" id="MobiDB-lite"/>
    </source>
</evidence>
<organism evidence="2">
    <name type="scientific">Arion vulgaris</name>
    <dbReference type="NCBI Taxonomy" id="1028688"/>
    <lineage>
        <taxon>Eukaryota</taxon>
        <taxon>Metazoa</taxon>
        <taxon>Spiralia</taxon>
        <taxon>Lophotrochozoa</taxon>
        <taxon>Mollusca</taxon>
        <taxon>Gastropoda</taxon>
        <taxon>Heterobranchia</taxon>
        <taxon>Euthyneura</taxon>
        <taxon>Panpulmonata</taxon>
        <taxon>Eupulmonata</taxon>
        <taxon>Stylommatophora</taxon>
        <taxon>Helicina</taxon>
        <taxon>Arionoidea</taxon>
        <taxon>Arionidae</taxon>
        <taxon>Arion</taxon>
    </lineage>
</organism>
<name>A0A0B6Y214_9EUPU</name>
<gene>
    <name evidence="2" type="primary">ORF10430</name>
</gene>